<organism evidence="1 2">
    <name type="scientific">Pseudoalteromonas rhizosphaerae</name>
    <dbReference type="NCBI Taxonomy" id="2518973"/>
    <lineage>
        <taxon>Bacteria</taxon>
        <taxon>Pseudomonadati</taxon>
        <taxon>Pseudomonadota</taxon>
        <taxon>Gammaproteobacteria</taxon>
        <taxon>Alteromonadales</taxon>
        <taxon>Pseudoalteromonadaceae</taxon>
        <taxon>Pseudoalteromonas</taxon>
    </lineage>
</organism>
<keyword evidence="2" id="KW-1185">Reference proteome</keyword>
<dbReference type="Proteomes" id="UP001620262">
    <property type="component" value="Unassembled WGS sequence"/>
</dbReference>
<evidence type="ECO:0000313" key="1">
    <source>
        <dbReference type="EMBL" id="MFK3866269.1"/>
    </source>
</evidence>
<sequence length="109" mass="12403">MSSSKEMSVVKKVGIAGRIASVGHFVYRQFIGNHKDANEAYTRVYPTIKLTIQTYGRSSNESTNLLKILANLAPAGAIRRNFTKRYIDDSEGWLKLPKNPNDIPYSYWY</sequence>
<accession>A0ABW8L5D5</accession>
<comment type="caution">
    <text evidence="1">The sequence shown here is derived from an EMBL/GenBank/DDBJ whole genome shotgun (WGS) entry which is preliminary data.</text>
</comment>
<dbReference type="RefSeq" id="WP_404676378.1">
    <property type="nucleotide sequence ID" value="NZ_JBJDOT010000041.1"/>
</dbReference>
<name>A0ABW8L5D5_9GAMM</name>
<proteinExistence type="predicted"/>
<evidence type="ECO:0000313" key="2">
    <source>
        <dbReference type="Proteomes" id="UP001620262"/>
    </source>
</evidence>
<dbReference type="EMBL" id="JBJDOT010000041">
    <property type="protein sequence ID" value="MFK3866269.1"/>
    <property type="molecule type" value="Genomic_DNA"/>
</dbReference>
<gene>
    <name evidence="1" type="ORF">ACI2JU_20670</name>
</gene>
<protein>
    <submittedName>
        <fullName evidence="1">Uncharacterized protein</fullName>
    </submittedName>
</protein>
<reference evidence="1 2" key="1">
    <citation type="submission" date="2024-11" db="EMBL/GenBank/DDBJ databases">
        <title>The Natural Products Discovery Center: Release of the First 8490 Sequenced Strains for Exploring Actinobacteria Biosynthetic Diversity.</title>
        <authorList>
            <person name="Kalkreuter E."/>
            <person name="Kautsar S.A."/>
            <person name="Yang D."/>
            <person name="Bader C.D."/>
            <person name="Teijaro C.N."/>
            <person name="Fluegel L."/>
            <person name="Davis C.M."/>
            <person name="Simpson J.R."/>
            <person name="Lauterbach L."/>
            <person name="Steele A.D."/>
            <person name="Gui C."/>
            <person name="Meng S."/>
            <person name="Li G."/>
            <person name="Viehrig K."/>
            <person name="Ye F."/>
            <person name="Su P."/>
            <person name="Kiefer A.F."/>
            <person name="Nichols A."/>
            <person name="Cepeda A.J."/>
            <person name="Yan W."/>
            <person name="Fan B."/>
            <person name="Jiang Y."/>
            <person name="Adhikari A."/>
            <person name="Zheng C.-J."/>
            <person name="Schuster L."/>
            <person name="Cowan T.M."/>
            <person name="Smanski M.J."/>
            <person name="Chevrette M.G."/>
            <person name="De Carvalho L.P.S."/>
            <person name="Shen B."/>
        </authorList>
    </citation>
    <scope>NUCLEOTIDE SEQUENCE [LARGE SCALE GENOMIC DNA]</scope>
    <source>
        <strain evidence="1 2">NPDC078403</strain>
    </source>
</reference>